<feature type="non-terminal residue" evidence="1">
    <location>
        <position position="1"/>
    </location>
</feature>
<accession>A0A0F4YGH9</accession>
<proteinExistence type="predicted"/>
<dbReference type="Proteomes" id="UP000053958">
    <property type="component" value="Unassembled WGS sequence"/>
</dbReference>
<name>A0A0F4YGH9_RASE3</name>
<gene>
    <name evidence="1" type="ORF">T310_8928</name>
</gene>
<sequence>RRTERGTEGEREGCIGAEDTGAEDSCRLLSISVIEDPAVRIVRGDRDPKLLAHCSSDGKGHQRVYSHGRQIVGCQELLNVDSELSRDERAQMRCLVGRFRVPDTGQGLGIIRLRSQNRLRRRRRVSATWTGQRGEVMLEIMNR</sequence>
<dbReference type="GeneID" id="25321030"/>
<organism evidence="1 2">
    <name type="scientific">Rasamsonia emersonii (strain ATCC 16479 / CBS 393.64 / IMI 116815)</name>
    <dbReference type="NCBI Taxonomy" id="1408163"/>
    <lineage>
        <taxon>Eukaryota</taxon>
        <taxon>Fungi</taxon>
        <taxon>Dikarya</taxon>
        <taxon>Ascomycota</taxon>
        <taxon>Pezizomycotina</taxon>
        <taxon>Eurotiomycetes</taxon>
        <taxon>Eurotiomycetidae</taxon>
        <taxon>Eurotiales</taxon>
        <taxon>Trichocomaceae</taxon>
        <taxon>Rasamsonia</taxon>
    </lineage>
</organism>
<dbReference type="RefSeq" id="XP_013323906.1">
    <property type="nucleotide sequence ID" value="XM_013468452.1"/>
</dbReference>
<evidence type="ECO:0000313" key="1">
    <source>
        <dbReference type="EMBL" id="KKA17294.1"/>
    </source>
</evidence>
<dbReference type="EMBL" id="LASV01000675">
    <property type="protein sequence ID" value="KKA17294.1"/>
    <property type="molecule type" value="Genomic_DNA"/>
</dbReference>
<dbReference type="AlphaFoldDB" id="A0A0F4YGH9"/>
<protein>
    <submittedName>
        <fullName evidence="1">Uncharacterized protein</fullName>
    </submittedName>
</protein>
<evidence type="ECO:0000313" key="2">
    <source>
        <dbReference type="Proteomes" id="UP000053958"/>
    </source>
</evidence>
<reference evidence="1 2" key="1">
    <citation type="submission" date="2015-04" db="EMBL/GenBank/DDBJ databases">
        <authorList>
            <person name="Heijne W.H."/>
            <person name="Fedorova N.D."/>
            <person name="Nierman W.C."/>
            <person name="Vollebregt A.W."/>
            <person name="Zhao Z."/>
            <person name="Wu L."/>
            <person name="Kumar M."/>
            <person name="Stam H."/>
            <person name="van den Berg M.A."/>
            <person name="Pel H.J."/>
        </authorList>
    </citation>
    <scope>NUCLEOTIDE SEQUENCE [LARGE SCALE GENOMIC DNA]</scope>
    <source>
        <strain evidence="1 2">CBS 393.64</strain>
    </source>
</reference>
<comment type="caution">
    <text evidence="1">The sequence shown here is derived from an EMBL/GenBank/DDBJ whole genome shotgun (WGS) entry which is preliminary data.</text>
</comment>
<keyword evidence="2" id="KW-1185">Reference proteome</keyword>